<accession>A0A0V0HD52</accession>
<protein>
    <submittedName>
        <fullName evidence="1">Putative ovule protein</fullName>
    </submittedName>
</protein>
<dbReference type="EMBL" id="GEDG01022594">
    <property type="protein sequence ID" value="JAP17387.1"/>
    <property type="molecule type" value="Transcribed_RNA"/>
</dbReference>
<organism evidence="1">
    <name type="scientific">Solanum chacoense</name>
    <name type="common">Chaco potato</name>
    <dbReference type="NCBI Taxonomy" id="4108"/>
    <lineage>
        <taxon>Eukaryota</taxon>
        <taxon>Viridiplantae</taxon>
        <taxon>Streptophyta</taxon>
        <taxon>Embryophyta</taxon>
        <taxon>Tracheophyta</taxon>
        <taxon>Spermatophyta</taxon>
        <taxon>Magnoliopsida</taxon>
        <taxon>eudicotyledons</taxon>
        <taxon>Gunneridae</taxon>
        <taxon>Pentapetalae</taxon>
        <taxon>asterids</taxon>
        <taxon>lamiids</taxon>
        <taxon>Solanales</taxon>
        <taxon>Solanaceae</taxon>
        <taxon>Solanoideae</taxon>
        <taxon>Solaneae</taxon>
        <taxon>Solanum</taxon>
    </lineage>
</organism>
<name>A0A0V0HD52_SOLCH</name>
<evidence type="ECO:0000313" key="1">
    <source>
        <dbReference type="EMBL" id="JAP17387.1"/>
    </source>
</evidence>
<dbReference type="AlphaFoldDB" id="A0A0V0HD52"/>
<reference evidence="1" key="1">
    <citation type="submission" date="2015-12" db="EMBL/GenBank/DDBJ databases">
        <title>Gene expression during late stages of embryo sac development: a critical building block for successful pollen-pistil interactions.</title>
        <authorList>
            <person name="Liu Y."/>
            <person name="Joly V."/>
            <person name="Sabar M."/>
            <person name="Matton D.P."/>
        </authorList>
    </citation>
    <scope>NUCLEOTIDE SEQUENCE</scope>
</reference>
<sequence>MQNFVKNPFSQRSSMVVPEANDVPQHAVLVHSQETHQASSLVHQQMPLVPQLAQQLALLQAAAGAYGVPQHAPLVHSQEIHQASILCISRCPLCYNWPNSLHCFRKLQGLMEMIIDHLH</sequence>
<proteinExistence type="predicted"/>